<accession>A0A2T5U9N7</accession>
<feature type="transmembrane region" description="Helical" evidence="1">
    <location>
        <begin position="165"/>
        <end position="182"/>
    </location>
</feature>
<dbReference type="GO" id="GO:0005886">
    <property type="term" value="C:plasma membrane"/>
    <property type="evidence" value="ECO:0007669"/>
    <property type="project" value="TreeGrafter"/>
</dbReference>
<dbReference type="PANTHER" id="PTHR42709:SF2">
    <property type="entry name" value="INNER MEMBRANE PROTEIN YOHD"/>
    <property type="match status" value="1"/>
</dbReference>
<dbReference type="RefSeq" id="WP_107953251.1">
    <property type="nucleotide sequence ID" value="NZ_QAYE01000002.1"/>
</dbReference>
<comment type="caution">
    <text evidence="3">The sequence shown here is derived from an EMBL/GenBank/DDBJ whole genome shotgun (WGS) entry which is preliminary data.</text>
</comment>
<evidence type="ECO:0000259" key="2">
    <source>
        <dbReference type="Pfam" id="PF09335"/>
    </source>
</evidence>
<dbReference type="OrthoDB" id="948134at2"/>
<evidence type="ECO:0000313" key="3">
    <source>
        <dbReference type="EMBL" id="PTW48204.1"/>
    </source>
</evidence>
<reference evidence="3 4" key="1">
    <citation type="submission" date="2018-04" db="EMBL/GenBank/DDBJ databases">
        <title>Genomic Encyclopedia of Type Strains, Phase III (KMG-III): the genomes of soil and plant-associated and newly described type strains.</title>
        <authorList>
            <person name="Whitman W."/>
        </authorList>
    </citation>
    <scope>NUCLEOTIDE SEQUENCE [LARGE SCALE GENOMIC DNA]</scope>
    <source>
        <strain evidence="3 4">MA-olki</strain>
    </source>
</reference>
<feature type="transmembrane region" description="Helical" evidence="1">
    <location>
        <begin position="39"/>
        <end position="63"/>
    </location>
</feature>
<dbReference type="Pfam" id="PF09335">
    <property type="entry name" value="VTT_dom"/>
    <property type="match status" value="1"/>
</dbReference>
<evidence type="ECO:0000313" key="4">
    <source>
        <dbReference type="Proteomes" id="UP000244013"/>
    </source>
</evidence>
<evidence type="ECO:0000256" key="1">
    <source>
        <dbReference type="SAM" id="Phobius"/>
    </source>
</evidence>
<dbReference type="GeneID" id="91005325"/>
<name>A0A2T5U9N7_9SPHN</name>
<feature type="domain" description="VTT" evidence="2">
    <location>
        <begin position="23"/>
        <end position="143"/>
    </location>
</feature>
<protein>
    <submittedName>
        <fullName evidence="3">Membrane protein DedA with SNARE-associated domain</fullName>
    </submittedName>
</protein>
<proteinExistence type="predicted"/>
<keyword evidence="1" id="KW-0812">Transmembrane</keyword>
<gene>
    <name evidence="3" type="ORF">C8J25_102294</name>
</gene>
<dbReference type="EMBL" id="QAYE01000002">
    <property type="protein sequence ID" value="PTW48204.1"/>
    <property type="molecule type" value="Genomic_DNA"/>
</dbReference>
<keyword evidence="1" id="KW-1133">Transmembrane helix</keyword>
<sequence>MSIETLIAQYGLAAIFLGAGLEGETAVVTGGVLAHQNLLPLWGSAAAAVAGSFAADQLFFLAGRRYRDTARVRKIAAKPAFAKALDTLERHPTVFILGFRFLYGLRTISPIAIGTSHVPARTFMMLNAISAAVWGVMFTGIGYLFGDTLLDAVHSIMPRHKLAGVAILAVVVAVVMTAIRYWRGRRSNAVPKTS</sequence>
<organism evidence="3 4">
    <name type="scientific">Sphingomonas faeni</name>
    <dbReference type="NCBI Taxonomy" id="185950"/>
    <lineage>
        <taxon>Bacteria</taxon>
        <taxon>Pseudomonadati</taxon>
        <taxon>Pseudomonadota</taxon>
        <taxon>Alphaproteobacteria</taxon>
        <taxon>Sphingomonadales</taxon>
        <taxon>Sphingomonadaceae</taxon>
        <taxon>Sphingomonas</taxon>
    </lineage>
</organism>
<keyword evidence="1" id="KW-0472">Membrane</keyword>
<dbReference type="PANTHER" id="PTHR42709">
    <property type="entry name" value="ALKALINE PHOSPHATASE LIKE PROTEIN"/>
    <property type="match status" value="1"/>
</dbReference>
<feature type="transmembrane region" description="Helical" evidence="1">
    <location>
        <begin position="123"/>
        <end position="145"/>
    </location>
</feature>
<dbReference type="Proteomes" id="UP000244013">
    <property type="component" value="Unassembled WGS sequence"/>
</dbReference>
<dbReference type="InterPro" id="IPR051311">
    <property type="entry name" value="DedA_domain"/>
</dbReference>
<dbReference type="AlphaFoldDB" id="A0A2T5U9N7"/>
<dbReference type="InterPro" id="IPR032816">
    <property type="entry name" value="VTT_dom"/>
</dbReference>